<gene>
    <name evidence="1" type="ORF">CYJ57_03070</name>
</gene>
<comment type="caution">
    <text evidence="1">The sequence shown here is derived from an EMBL/GenBank/DDBJ whole genome shotgun (WGS) entry which is preliminary data.</text>
</comment>
<dbReference type="EMBL" id="PKHE01000005">
    <property type="protein sequence ID" value="PKY89705.1"/>
    <property type="molecule type" value="Genomic_DNA"/>
</dbReference>
<evidence type="ECO:0000313" key="1">
    <source>
        <dbReference type="EMBL" id="PKY89705.1"/>
    </source>
</evidence>
<protein>
    <submittedName>
        <fullName evidence="1">Uncharacterized protein</fullName>
    </submittedName>
</protein>
<dbReference type="Proteomes" id="UP000234384">
    <property type="component" value="Unassembled WGS sequence"/>
</dbReference>
<reference evidence="1 2" key="1">
    <citation type="submission" date="2017-12" db="EMBL/GenBank/DDBJ databases">
        <title>Phylogenetic diversity of female urinary microbiome.</title>
        <authorList>
            <person name="Thomas-White K."/>
            <person name="Wolfe A.J."/>
        </authorList>
    </citation>
    <scope>NUCLEOTIDE SEQUENCE [LARGE SCALE GENOMIC DNA]</scope>
    <source>
        <strain evidence="1 2">UMB0898</strain>
    </source>
</reference>
<evidence type="ECO:0000313" key="2">
    <source>
        <dbReference type="Proteomes" id="UP000234384"/>
    </source>
</evidence>
<dbReference type="RefSeq" id="WP_101954025.1">
    <property type="nucleotide sequence ID" value="NZ_PKHE01000005.1"/>
</dbReference>
<proteinExistence type="predicted"/>
<sequence length="65" mass="7577">MAKYKVLTNFGTTNDGKNYTKGEEIEMKVAEADTINEQAKELHKREFLERIEDKVEDKKTEPSKK</sequence>
<dbReference type="OrthoDB" id="2974035at2"/>
<name>A0A2I1K2D8_9LACT</name>
<dbReference type="AlphaFoldDB" id="A0A2I1K2D8"/>
<accession>A0A2I1K2D8</accession>
<organism evidence="1 2">
    <name type="scientific">Falseniella ignava</name>
    <dbReference type="NCBI Taxonomy" id="137730"/>
    <lineage>
        <taxon>Bacteria</taxon>
        <taxon>Bacillati</taxon>
        <taxon>Bacillota</taxon>
        <taxon>Bacilli</taxon>
        <taxon>Lactobacillales</taxon>
        <taxon>Aerococcaceae</taxon>
        <taxon>Falseniella</taxon>
    </lineage>
</organism>